<reference evidence="2" key="1">
    <citation type="submission" date="2021-01" db="EMBL/GenBank/DDBJ databases">
        <authorList>
            <person name="Kaushik A."/>
        </authorList>
    </citation>
    <scope>NUCLEOTIDE SEQUENCE</scope>
    <source>
        <strain evidence="2">AG4-R118</strain>
        <strain evidence="3">AG4-RS23</strain>
    </source>
</reference>
<dbReference type="EMBL" id="CAJMWX010001085">
    <property type="protein sequence ID" value="CAE6466576.1"/>
    <property type="molecule type" value="Genomic_DNA"/>
</dbReference>
<dbReference type="AlphaFoldDB" id="A0A8H3BXY8"/>
<evidence type="ECO:0000313" key="2">
    <source>
        <dbReference type="EMBL" id="CAE6466576.1"/>
    </source>
</evidence>
<keyword evidence="1" id="KW-0812">Transmembrane</keyword>
<evidence type="ECO:0000256" key="1">
    <source>
        <dbReference type="SAM" id="Phobius"/>
    </source>
</evidence>
<name>A0A8H3BXY8_9AGAM</name>
<proteinExistence type="predicted"/>
<feature type="transmembrane region" description="Helical" evidence="1">
    <location>
        <begin position="12"/>
        <end position="33"/>
    </location>
</feature>
<keyword evidence="1" id="KW-1133">Transmembrane helix</keyword>
<keyword evidence="1" id="KW-0472">Membrane</keyword>
<dbReference type="EMBL" id="CAJMWY010003713">
    <property type="protein sequence ID" value="CAE6505517.1"/>
    <property type="molecule type" value="Genomic_DNA"/>
</dbReference>
<organism evidence="2 4">
    <name type="scientific">Rhizoctonia solani</name>
    <dbReference type="NCBI Taxonomy" id="456999"/>
    <lineage>
        <taxon>Eukaryota</taxon>
        <taxon>Fungi</taxon>
        <taxon>Dikarya</taxon>
        <taxon>Basidiomycota</taxon>
        <taxon>Agaricomycotina</taxon>
        <taxon>Agaricomycetes</taxon>
        <taxon>Cantharellales</taxon>
        <taxon>Ceratobasidiaceae</taxon>
        <taxon>Rhizoctonia</taxon>
    </lineage>
</organism>
<sequence>MDGRLMKLLNIFVSALAHLYLSSLLIDIIIPAFNLNSSAIEAVIGAAIEQLNYTDGRVAYEEAIGYYATLVNINEGHPEQGNSVFLDYKMKDTHYLILPQLLTWVLYNGIINNTTINRFLDMRARLQPNYTYRVLLDKNVHYIMNTSQAFAQNPASYRNLARIEQGISVGNWHGSNVGISWGSYSVDNSTALQPAALRAIADLATLGVLNNSLEPIVRGRYLAT</sequence>
<comment type="caution">
    <text evidence="2">The sequence shown here is derived from an EMBL/GenBank/DDBJ whole genome shotgun (WGS) entry which is preliminary data.</text>
</comment>
<accession>A0A8H3BXY8</accession>
<dbReference type="Proteomes" id="UP000663861">
    <property type="component" value="Unassembled WGS sequence"/>
</dbReference>
<dbReference type="Proteomes" id="UP000663888">
    <property type="component" value="Unassembled WGS sequence"/>
</dbReference>
<evidence type="ECO:0000313" key="4">
    <source>
        <dbReference type="Proteomes" id="UP000663888"/>
    </source>
</evidence>
<evidence type="ECO:0000313" key="3">
    <source>
        <dbReference type="EMBL" id="CAE6505517.1"/>
    </source>
</evidence>
<gene>
    <name evidence="3" type="ORF">RDB_LOCUS129296</name>
    <name evidence="2" type="ORF">RDB_LOCUS99534</name>
</gene>
<protein>
    <submittedName>
        <fullName evidence="2">Uncharacterized protein</fullName>
    </submittedName>
</protein>